<keyword evidence="1" id="KW-0472">Membrane</keyword>
<dbReference type="RefSeq" id="WP_073278271.1">
    <property type="nucleotide sequence ID" value="NZ_FRAC01000019.1"/>
</dbReference>
<dbReference type="InterPro" id="IPR043128">
    <property type="entry name" value="Rev_trsase/Diguanyl_cyclase"/>
</dbReference>
<dbReference type="PANTHER" id="PTHR45138">
    <property type="entry name" value="REGULATORY COMPONENTS OF SENSORY TRANSDUCTION SYSTEM"/>
    <property type="match status" value="1"/>
</dbReference>
<name>A0A1M6WAG4_9FIRM</name>
<feature type="transmembrane region" description="Helical" evidence="1">
    <location>
        <begin position="125"/>
        <end position="151"/>
    </location>
</feature>
<dbReference type="Gene3D" id="3.30.70.270">
    <property type="match status" value="1"/>
</dbReference>
<evidence type="ECO:0000313" key="3">
    <source>
        <dbReference type="EMBL" id="SHK90762.1"/>
    </source>
</evidence>
<dbReference type="EMBL" id="FRAC01000019">
    <property type="protein sequence ID" value="SHK90762.1"/>
    <property type="molecule type" value="Genomic_DNA"/>
</dbReference>
<feature type="domain" description="GGDEF" evidence="2">
    <location>
        <begin position="269"/>
        <end position="399"/>
    </location>
</feature>
<keyword evidence="1" id="KW-0812">Transmembrane</keyword>
<feature type="transmembrane region" description="Helical" evidence="1">
    <location>
        <begin position="57"/>
        <end position="74"/>
    </location>
</feature>
<dbReference type="Proteomes" id="UP000184386">
    <property type="component" value="Unassembled WGS sequence"/>
</dbReference>
<dbReference type="STRING" id="1121322.SAMN02745136_03645"/>
<accession>A0A1M6WAG4</accession>
<dbReference type="CDD" id="cd01949">
    <property type="entry name" value="GGDEF"/>
    <property type="match status" value="1"/>
</dbReference>
<dbReference type="InterPro" id="IPR000160">
    <property type="entry name" value="GGDEF_dom"/>
</dbReference>
<feature type="transmembrane region" description="Helical" evidence="1">
    <location>
        <begin position="218"/>
        <end position="235"/>
    </location>
</feature>
<dbReference type="InterPro" id="IPR050469">
    <property type="entry name" value="Diguanylate_Cyclase"/>
</dbReference>
<reference evidence="3 4" key="1">
    <citation type="submission" date="2016-11" db="EMBL/GenBank/DDBJ databases">
        <authorList>
            <person name="Jaros S."/>
            <person name="Januszkiewicz K."/>
            <person name="Wedrychowicz H."/>
        </authorList>
    </citation>
    <scope>NUCLEOTIDE SEQUENCE [LARGE SCALE GENOMIC DNA]</scope>
    <source>
        <strain evidence="3 4">DSM 15929</strain>
    </source>
</reference>
<evidence type="ECO:0000256" key="1">
    <source>
        <dbReference type="SAM" id="Phobius"/>
    </source>
</evidence>
<feature type="transmembrane region" description="Helical" evidence="1">
    <location>
        <begin position="27"/>
        <end position="45"/>
    </location>
</feature>
<keyword evidence="4" id="KW-1185">Reference proteome</keyword>
<proteinExistence type="predicted"/>
<organism evidence="3 4">
    <name type="scientific">Anaerocolumna jejuensis DSM 15929</name>
    <dbReference type="NCBI Taxonomy" id="1121322"/>
    <lineage>
        <taxon>Bacteria</taxon>
        <taxon>Bacillati</taxon>
        <taxon>Bacillota</taxon>
        <taxon>Clostridia</taxon>
        <taxon>Lachnospirales</taxon>
        <taxon>Lachnospiraceae</taxon>
        <taxon>Anaerocolumna</taxon>
    </lineage>
</organism>
<evidence type="ECO:0000313" key="4">
    <source>
        <dbReference type="Proteomes" id="UP000184386"/>
    </source>
</evidence>
<sequence length="399" mass="46149">MLSLPAKLWDLENIYTERRGMSLGSNIFLNVYSIMIVLIIYFHALRSFEKESLQDRLYITILNITVLMLGIDILSRFDGYSSVIYPELNTLGNFLIFLMNPIIPSLWVVYVHYQVFRDERKVRQLIYPLCIINVFNAGTLIVSQFFGWFYYIDSDNIYHRGPYFWLPVLITISLIFAAFAITLINRRRLDKKSFLSLLFFAIPPTISILLQIRFYGTSLMLNSVVLSLLVVFLNIQNHSMYTDHLTNVNNRKKLDKYLKKKVKASIAGKVFSAILVDINDFKLINDTYGHDIGDQALGTAAKLLKSCLGRNDFIARFGGDEFCLVLDISNMSVLEAMVCRIKSCLERYNQSDSRLYSLGFSMGYAVYDHHLHMSAEEFLKQIDVLMYQEKQAYKNKTEG</sequence>
<protein>
    <submittedName>
        <fullName evidence="3">Diguanylate cyclase (GGDEF) domain-containing protein</fullName>
    </submittedName>
</protein>
<dbReference type="InterPro" id="IPR029787">
    <property type="entry name" value="Nucleotide_cyclase"/>
</dbReference>
<feature type="transmembrane region" description="Helical" evidence="1">
    <location>
        <begin position="194"/>
        <end position="212"/>
    </location>
</feature>
<evidence type="ECO:0000259" key="2">
    <source>
        <dbReference type="PROSITE" id="PS50887"/>
    </source>
</evidence>
<dbReference type="OrthoDB" id="9804955at2"/>
<dbReference type="PANTHER" id="PTHR45138:SF9">
    <property type="entry name" value="DIGUANYLATE CYCLASE DGCM-RELATED"/>
    <property type="match status" value="1"/>
</dbReference>
<dbReference type="AlphaFoldDB" id="A0A1M6WAG4"/>
<dbReference type="PROSITE" id="PS50887">
    <property type="entry name" value="GGDEF"/>
    <property type="match status" value="1"/>
</dbReference>
<feature type="transmembrane region" description="Helical" evidence="1">
    <location>
        <begin position="163"/>
        <end position="182"/>
    </location>
</feature>
<dbReference type="NCBIfam" id="TIGR00254">
    <property type="entry name" value="GGDEF"/>
    <property type="match status" value="1"/>
</dbReference>
<dbReference type="SMART" id="SM00267">
    <property type="entry name" value="GGDEF"/>
    <property type="match status" value="1"/>
</dbReference>
<keyword evidence="1" id="KW-1133">Transmembrane helix</keyword>
<dbReference type="SUPFAM" id="SSF55073">
    <property type="entry name" value="Nucleotide cyclase"/>
    <property type="match status" value="1"/>
</dbReference>
<dbReference type="Pfam" id="PF00990">
    <property type="entry name" value="GGDEF"/>
    <property type="match status" value="1"/>
</dbReference>
<gene>
    <name evidence="3" type="ORF">SAMN02745136_03645</name>
</gene>
<dbReference type="GO" id="GO:0052621">
    <property type="term" value="F:diguanylate cyclase activity"/>
    <property type="evidence" value="ECO:0007669"/>
    <property type="project" value="TreeGrafter"/>
</dbReference>
<feature type="transmembrane region" description="Helical" evidence="1">
    <location>
        <begin position="94"/>
        <end position="113"/>
    </location>
</feature>